<dbReference type="Pfam" id="PF00128">
    <property type="entry name" value="Alpha-amylase"/>
    <property type="match status" value="1"/>
</dbReference>
<keyword evidence="5" id="KW-0479">Metal-binding</keyword>
<dbReference type="PIRSF" id="PIRSF001024">
    <property type="entry name" value="Alph-amyl_fung"/>
    <property type="match status" value="1"/>
</dbReference>
<keyword evidence="9" id="KW-0119">Carbohydrate metabolism</keyword>
<keyword evidence="10" id="KW-0326">Glycosidase</keyword>
<keyword evidence="6" id="KW-0732">Signal</keyword>
<dbReference type="SUPFAM" id="SSF51445">
    <property type="entry name" value="(Trans)glycosidases"/>
    <property type="match status" value="1"/>
</dbReference>
<dbReference type="STRING" id="889306.KP78_20090"/>
<evidence type="ECO:0000256" key="11">
    <source>
        <dbReference type="SAM" id="Phobius"/>
    </source>
</evidence>
<protein>
    <recommendedName>
        <fullName evidence="4">alpha-amylase</fullName>
        <ecNumber evidence="4">3.2.1.1</ecNumber>
    </recommendedName>
</protein>
<evidence type="ECO:0000259" key="12">
    <source>
        <dbReference type="SMART" id="SM00642"/>
    </source>
</evidence>
<dbReference type="Pfam" id="PF22026">
    <property type="entry name" value="Alpha-amylase_C_2"/>
    <property type="match status" value="1"/>
</dbReference>
<evidence type="ECO:0000256" key="10">
    <source>
        <dbReference type="ARBA" id="ARBA00023295"/>
    </source>
</evidence>
<dbReference type="EMBL" id="JXRP01000017">
    <property type="protein sequence ID" value="KIL45660.1"/>
    <property type="molecule type" value="Genomic_DNA"/>
</dbReference>
<accession>A0A0C2R5X4</accession>
<dbReference type="GO" id="GO:0005975">
    <property type="term" value="P:carbohydrate metabolic process"/>
    <property type="evidence" value="ECO:0007669"/>
    <property type="project" value="InterPro"/>
</dbReference>
<keyword evidence="13" id="KW-0456">Lyase</keyword>
<dbReference type="EC" id="3.2.1.1" evidence="4"/>
<evidence type="ECO:0000256" key="6">
    <source>
        <dbReference type="ARBA" id="ARBA00022729"/>
    </source>
</evidence>
<reference evidence="13 14" key="1">
    <citation type="submission" date="2015-01" db="EMBL/GenBank/DDBJ databases">
        <title>Genome sequencing of Jeotgalibacillus soli.</title>
        <authorList>
            <person name="Goh K.M."/>
            <person name="Chan K.-G."/>
            <person name="Yaakop A.S."/>
            <person name="Ee R."/>
            <person name="Gan H.M."/>
            <person name="Chan C.S."/>
        </authorList>
    </citation>
    <scope>NUCLEOTIDE SEQUENCE [LARGE SCALE GENOMIC DNA]</scope>
    <source>
        <strain evidence="13 14">P9</strain>
    </source>
</reference>
<dbReference type="GO" id="GO:0016829">
    <property type="term" value="F:lyase activity"/>
    <property type="evidence" value="ECO:0007669"/>
    <property type="project" value="UniProtKB-KW"/>
</dbReference>
<evidence type="ECO:0000256" key="5">
    <source>
        <dbReference type="ARBA" id="ARBA00022723"/>
    </source>
</evidence>
<keyword evidence="8" id="KW-0106">Calcium</keyword>
<dbReference type="InterPro" id="IPR013777">
    <property type="entry name" value="A-amylase-like"/>
</dbReference>
<keyword evidence="11" id="KW-0472">Membrane</keyword>
<keyword evidence="14" id="KW-1185">Reference proteome</keyword>
<dbReference type="CDD" id="cd11339">
    <property type="entry name" value="AmyAc_bac_CMD_like_2"/>
    <property type="match status" value="1"/>
</dbReference>
<evidence type="ECO:0000256" key="8">
    <source>
        <dbReference type="ARBA" id="ARBA00022837"/>
    </source>
</evidence>
<comment type="caution">
    <text evidence="13">The sequence shown here is derived from an EMBL/GenBank/DDBJ whole genome shotgun (WGS) entry which is preliminary data.</text>
</comment>
<dbReference type="Gene3D" id="2.60.40.1180">
    <property type="entry name" value="Golgi alpha-mannosidase II"/>
    <property type="match status" value="1"/>
</dbReference>
<dbReference type="Proteomes" id="UP000031938">
    <property type="component" value="Unassembled WGS sequence"/>
</dbReference>
<dbReference type="AlphaFoldDB" id="A0A0C2R5X4"/>
<keyword evidence="11" id="KW-0812">Transmembrane</keyword>
<dbReference type="PATRIC" id="fig|889306.3.peg.2026"/>
<dbReference type="InterPro" id="IPR006047">
    <property type="entry name" value="GH13_cat_dom"/>
</dbReference>
<evidence type="ECO:0000256" key="2">
    <source>
        <dbReference type="ARBA" id="ARBA00001913"/>
    </source>
</evidence>
<dbReference type="PANTHER" id="PTHR10357">
    <property type="entry name" value="ALPHA-AMYLASE FAMILY MEMBER"/>
    <property type="match status" value="1"/>
</dbReference>
<evidence type="ECO:0000256" key="1">
    <source>
        <dbReference type="ARBA" id="ARBA00000548"/>
    </source>
</evidence>
<dbReference type="SMART" id="SM00642">
    <property type="entry name" value="Aamy"/>
    <property type="match status" value="1"/>
</dbReference>
<evidence type="ECO:0000256" key="7">
    <source>
        <dbReference type="ARBA" id="ARBA00022801"/>
    </source>
</evidence>
<feature type="domain" description="Glycosyl hydrolase family 13 catalytic" evidence="12">
    <location>
        <begin position="53"/>
        <end position="401"/>
    </location>
</feature>
<comment type="similarity">
    <text evidence="3">Belongs to the glycosyl hydrolase 13 family.</text>
</comment>
<dbReference type="GO" id="GO:0004556">
    <property type="term" value="F:alpha-amylase activity"/>
    <property type="evidence" value="ECO:0007669"/>
    <property type="project" value="UniProtKB-EC"/>
</dbReference>
<evidence type="ECO:0000256" key="9">
    <source>
        <dbReference type="ARBA" id="ARBA00023277"/>
    </source>
</evidence>
<evidence type="ECO:0000313" key="13">
    <source>
        <dbReference type="EMBL" id="KIL45660.1"/>
    </source>
</evidence>
<dbReference type="InterPro" id="IPR017853">
    <property type="entry name" value="GH"/>
</dbReference>
<evidence type="ECO:0000256" key="3">
    <source>
        <dbReference type="ARBA" id="ARBA00008061"/>
    </source>
</evidence>
<dbReference type="PANTHER" id="PTHR10357:SF215">
    <property type="entry name" value="ALPHA-AMYLASE 1"/>
    <property type="match status" value="1"/>
</dbReference>
<sequence>MELDNESKGGAGMRRVNGALFLITILLFNSVFATSAGAVEKEERKWQDETIYFLMVDRFANGNFLNDDNVNTQDPLAYHGGDFQGIIDRLDHIEEMGFTTIWMTPVFKNDDWGYHGYWINDFYETNENFGTIEEFKKLVDEAHKRDIKIILDFVVNHTGPNHPWVNDPEKEDWYHEEQEILDNNNQEQIQNGWIYGLPDLNTENPEVKTYLFDAAKWWIKETDIDGYRLDTVKHVPEEFWEEFSAEVKSVKEDFYLIGEVYDTDIRNIAAYADTGIDGFVDFPLAEQMRSTFQDVDLNSSRLFSYWDYNQQFFNNPYLMGNFIDNHDMSRFTRLSVENNMFPGTRWQLALTFMYTVPGIPIMYYGTEIALDGGEDPDNRRLMNFNEDEELKNFISDLGRLRQDLPALTRGTLEVLHNENGLLVYKREYKEETIVIAINNTSQTQSFSISNEELRENAELRGLLAGDLVRENSGDFQIVIEREEAEIYALADKTGINYGLISAIAAVWISFFILLYIMRKRSKNKK</sequence>
<comment type="cofactor">
    <cofactor evidence="2">
        <name>Ca(2+)</name>
        <dbReference type="ChEBI" id="CHEBI:29108"/>
    </cofactor>
</comment>
<keyword evidence="11" id="KW-1133">Transmembrane helix</keyword>
<feature type="transmembrane region" description="Helical" evidence="11">
    <location>
        <begin position="497"/>
        <end position="517"/>
    </location>
</feature>
<dbReference type="InterPro" id="IPR054174">
    <property type="entry name" value="Alpha-amylase-like_C"/>
</dbReference>
<comment type="catalytic activity">
    <reaction evidence="1">
        <text>Endohydrolysis of (1-&gt;4)-alpha-D-glucosidic linkages in polysaccharides containing three or more (1-&gt;4)-alpha-linked D-glucose units.</text>
        <dbReference type="EC" id="3.2.1.1"/>
    </reaction>
</comment>
<keyword evidence="7" id="KW-0378">Hydrolase</keyword>
<dbReference type="GO" id="GO:0005509">
    <property type="term" value="F:calcium ion binding"/>
    <property type="evidence" value="ECO:0007669"/>
    <property type="project" value="InterPro"/>
</dbReference>
<organism evidence="13 14">
    <name type="scientific">Jeotgalibacillus soli</name>
    <dbReference type="NCBI Taxonomy" id="889306"/>
    <lineage>
        <taxon>Bacteria</taxon>
        <taxon>Bacillati</taxon>
        <taxon>Bacillota</taxon>
        <taxon>Bacilli</taxon>
        <taxon>Bacillales</taxon>
        <taxon>Caryophanaceae</taxon>
        <taxon>Jeotgalibacillus</taxon>
    </lineage>
</organism>
<evidence type="ECO:0000256" key="4">
    <source>
        <dbReference type="ARBA" id="ARBA00012595"/>
    </source>
</evidence>
<name>A0A0C2R5X4_9BACL</name>
<gene>
    <name evidence="13" type="ORF">KP78_20090</name>
</gene>
<dbReference type="SUPFAM" id="SSF51011">
    <property type="entry name" value="Glycosyl hydrolase domain"/>
    <property type="match status" value="1"/>
</dbReference>
<proteinExistence type="inferred from homology"/>
<dbReference type="Gene3D" id="3.20.20.80">
    <property type="entry name" value="Glycosidases"/>
    <property type="match status" value="1"/>
</dbReference>
<evidence type="ECO:0000313" key="14">
    <source>
        <dbReference type="Proteomes" id="UP000031938"/>
    </source>
</evidence>
<dbReference type="InterPro" id="IPR013780">
    <property type="entry name" value="Glyco_hydro_b"/>
</dbReference>